<sequence length="197" mass="21890">MAFKRLNMFYENKKQETTEIGSAGLETTASSARAVKVVVGESGNKALFCYLAVWSIYRHGNGMFRTSDLEADLCTHFVYAYLGINETTYEIASIDDWGDNKHENVGMVAKVVDLKKENPNLKVLVSVGGWSEGSIKFSTIAASAGKRRKFIDSVFNYLKAKNLDGIEIAWLIPTMRGGTDEDKANFVTLLEVRLKLS</sequence>
<proteinExistence type="predicted"/>
<name>A0ABD0YY74_9HEMI</name>
<keyword evidence="3" id="KW-1185">Reference proteome</keyword>
<dbReference type="AlphaFoldDB" id="A0ABD0YY74"/>
<comment type="caution">
    <text evidence="2">The sequence shown here is derived from an EMBL/GenBank/DDBJ whole genome shotgun (WGS) entry which is preliminary data.</text>
</comment>
<reference evidence="2 3" key="1">
    <citation type="submission" date="2024-07" db="EMBL/GenBank/DDBJ databases">
        <title>Chromosome-level genome assembly of the water stick insect Ranatra chinensis (Heteroptera: Nepidae).</title>
        <authorList>
            <person name="Liu X."/>
        </authorList>
    </citation>
    <scope>NUCLEOTIDE SEQUENCE [LARGE SCALE GENOMIC DNA]</scope>
    <source>
        <strain evidence="2">Cailab_2021Rc</strain>
        <tissue evidence="2">Muscle</tissue>
    </source>
</reference>
<evidence type="ECO:0000313" key="3">
    <source>
        <dbReference type="Proteomes" id="UP001558652"/>
    </source>
</evidence>
<protein>
    <recommendedName>
        <fullName evidence="1">GH18 domain-containing protein</fullName>
    </recommendedName>
</protein>
<dbReference type="Gene3D" id="3.20.20.80">
    <property type="entry name" value="Glycosidases"/>
    <property type="match status" value="1"/>
</dbReference>
<dbReference type="EMBL" id="JBFDAA010000001">
    <property type="protein sequence ID" value="KAL1140906.1"/>
    <property type="molecule type" value="Genomic_DNA"/>
</dbReference>
<dbReference type="InterPro" id="IPR017853">
    <property type="entry name" value="GH"/>
</dbReference>
<gene>
    <name evidence="2" type="ORF">AAG570_000834</name>
</gene>
<dbReference type="PANTHER" id="PTHR11177">
    <property type="entry name" value="CHITINASE"/>
    <property type="match status" value="1"/>
</dbReference>
<evidence type="ECO:0000313" key="2">
    <source>
        <dbReference type="EMBL" id="KAL1140906.1"/>
    </source>
</evidence>
<dbReference type="PANTHER" id="PTHR11177:SF360">
    <property type="entry name" value="CHITINASE 4-RELATED"/>
    <property type="match status" value="1"/>
</dbReference>
<dbReference type="Pfam" id="PF00704">
    <property type="entry name" value="Glyco_hydro_18"/>
    <property type="match status" value="1"/>
</dbReference>
<accession>A0ABD0YY74</accession>
<dbReference type="InterPro" id="IPR001223">
    <property type="entry name" value="Glyco_hydro18_cat"/>
</dbReference>
<feature type="domain" description="GH18" evidence="1">
    <location>
        <begin position="45"/>
        <end position="197"/>
    </location>
</feature>
<dbReference type="Proteomes" id="UP001558652">
    <property type="component" value="Unassembled WGS sequence"/>
</dbReference>
<evidence type="ECO:0000259" key="1">
    <source>
        <dbReference type="PROSITE" id="PS51910"/>
    </source>
</evidence>
<dbReference type="InterPro" id="IPR050314">
    <property type="entry name" value="Glycosyl_Hydrlase_18"/>
</dbReference>
<dbReference type="PROSITE" id="PS51910">
    <property type="entry name" value="GH18_2"/>
    <property type="match status" value="1"/>
</dbReference>
<organism evidence="2 3">
    <name type="scientific">Ranatra chinensis</name>
    <dbReference type="NCBI Taxonomy" id="642074"/>
    <lineage>
        <taxon>Eukaryota</taxon>
        <taxon>Metazoa</taxon>
        <taxon>Ecdysozoa</taxon>
        <taxon>Arthropoda</taxon>
        <taxon>Hexapoda</taxon>
        <taxon>Insecta</taxon>
        <taxon>Pterygota</taxon>
        <taxon>Neoptera</taxon>
        <taxon>Paraneoptera</taxon>
        <taxon>Hemiptera</taxon>
        <taxon>Heteroptera</taxon>
        <taxon>Panheteroptera</taxon>
        <taxon>Nepomorpha</taxon>
        <taxon>Nepidae</taxon>
        <taxon>Ranatrinae</taxon>
        <taxon>Ranatra</taxon>
    </lineage>
</organism>
<dbReference type="SUPFAM" id="SSF51445">
    <property type="entry name" value="(Trans)glycosidases"/>
    <property type="match status" value="1"/>
</dbReference>